<organism evidence="1 2">
    <name type="scientific">Bombardia bombarda</name>
    <dbReference type="NCBI Taxonomy" id="252184"/>
    <lineage>
        <taxon>Eukaryota</taxon>
        <taxon>Fungi</taxon>
        <taxon>Dikarya</taxon>
        <taxon>Ascomycota</taxon>
        <taxon>Pezizomycotina</taxon>
        <taxon>Sordariomycetes</taxon>
        <taxon>Sordariomycetidae</taxon>
        <taxon>Sordariales</taxon>
        <taxon>Lasiosphaeriaceae</taxon>
        <taxon>Bombardia</taxon>
    </lineage>
</organism>
<dbReference type="Gene3D" id="3.40.50.300">
    <property type="entry name" value="P-loop containing nucleotide triphosphate hydrolases"/>
    <property type="match status" value="1"/>
</dbReference>
<dbReference type="SUPFAM" id="SSF52540">
    <property type="entry name" value="P-loop containing nucleoside triphosphate hydrolases"/>
    <property type="match status" value="1"/>
</dbReference>
<sequence length="178" mass="20874">KFDKPLFPVIYRDLRFTPESVERSLAEIFRLAYLWDYVLLLDEADFHLLLYYSMFLRMLEYYNGILFLTTNRPGVLDEAVKSRVNLNLHCTFLDESQVTAVFELNIQRLREMKEQAKAPGHKKLCIDYDDILGFARSHWKNNTNGVGRWNERQIRNAFLIAASLAHYEGDIGGHRKGL</sequence>
<evidence type="ECO:0000313" key="2">
    <source>
        <dbReference type="Proteomes" id="UP001174934"/>
    </source>
</evidence>
<comment type="caution">
    <text evidence="1">The sequence shown here is derived from an EMBL/GenBank/DDBJ whole genome shotgun (WGS) entry which is preliminary data.</text>
</comment>
<dbReference type="EMBL" id="JAULSR010000007">
    <property type="protein sequence ID" value="KAK0614960.1"/>
    <property type="molecule type" value="Genomic_DNA"/>
</dbReference>
<dbReference type="PANTHER" id="PTHR46411:SF3">
    <property type="entry name" value="AAA+ ATPASE DOMAIN-CONTAINING PROTEIN"/>
    <property type="match status" value="1"/>
</dbReference>
<accession>A0AA40BVC1</accession>
<dbReference type="InterPro" id="IPR027417">
    <property type="entry name" value="P-loop_NTPase"/>
</dbReference>
<dbReference type="Proteomes" id="UP001174934">
    <property type="component" value="Unassembled WGS sequence"/>
</dbReference>
<keyword evidence="2" id="KW-1185">Reference proteome</keyword>
<gene>
    <name evidence="1" type="ORF">B0T17DRAFT_498253</name>
</gene>
<proteinExistence type="predicted"/>
<dbReference type="PANTHER" id="PTHR46411">
    <property type="entry name" value="FAMILY ATPASE, PUTATIVE-RELATED"/>
    <property type="match status" value="1"/>
</dbReference>
<protein>
    <recommendedName>
        <fullName evidence="3">ATPase AAA-type core domain-containing protein</fullName>
    </recommendedName>
</protein>
<evidence type="ECO:0008006" key="3">
    <source>
        <dbReference type="Google" id="ProtNLM"/>
    </source>
</evidence>
<name>A0AA40BVC1_9PEZI</name>
<feature type="non-terminal residue" evidence="1">
    <location>
        <position position="1"/>
    </location>
</feature>
<reference evidence="1" key="1">
    <citation type="submission" date="2023-06" db="EMBL/GenBank/DDBJ databases">
        <title>Genome-scale phylogeny and comparative genomics of the fungal order Sordariales.</title>
        <authorList>
            <consortium name="Lawrence Berkeley National Laboratory"/>
            <person name="Hensen N."/>
            <person name="Bonometti L."/>
            <person name="Westerberg I."/>
            <person name="Brannstrom I.O."/>
            <person name="Guillou S."/>
            <person name="Cros-Aarteil S."/>
            <person name="Calhoun S."/>
            <person name="Haridas S."/>
            <person name="Kuo A."/>
            <person name="Mondo S."/>
            <person name="Pangilinan J."/>
            <person name="Riley R."/>
            <person name="LaButti K."/>
            <person name="Andreopoulos B."/>
            <person name="Lipzen A."/>
            <person name="Chen C."/>
            <person name="Yanf M."/>
            <person name="Daum C."/>
            <person name="Ng V."/>
            <person name="Clum A."/>
            <person name="Steindorff A."/>
            <person name="Ohm R."/>
            <person name="Martin F."/>
            <person name="Silar P."/>
            <person name="Natvig D."/>
            <person name="Lalanne C."/>
            <person name="Gautier V."/>
            <person name="Ament-velasquez S.L."/>
            <person name="Kruys A."/>
            <person name="Hutchinson M.I."/>
            <person name="Powell A.J."/>
            <person name="Barry K."/>
            <person name="Miller A.N."/>
            <person name="Grigoriev I.V."/>
            <person name="Debuchy R."/>
            <person name="Gladieux P."/>
            <person name="Thoren M.H."/>
            <person name="Johannesson H."/>
        </authorList>
    </citation>
    <scope>NUCLEOTIDE SEQUENCE</scope>
    <source>
        <strain evidence="1">SMH3391-2</strain>
    </source>
</reference>
<dbReference type="AlphaFoldDB" id="A0AA40BVC1"/>
<evidence type="ECO:0000313" key="1">
    <source>
        <dbReference type="EMBL" id="KAK0614960.1"/>
    </source>
</evidence>